<dbReference type="PANTHER" id="PTHR31147">
    <property type="entry name" value="ACYL TRANSFERASE 4"/>
    <property type="match status" value="1"/>
</dbReference>
<evidence type="ECO:0000256" key="1">
    <source>
        <dbReference type="ARBA" id="ARBA00009861"/>
    </source>
</evidence>
<evidence type="ECO:0000256" key="3">
    <source>
        <dbReference type="ARBA" id="ARBA00023315"/>
    </source>
</evidence>
<sequence length="176" mass="19290">MGLFTVTRQSESLVKPSTPTPSETLELSILDRMPGLRHQVRSLHVFKHGQQPTKVIREALAKALVPYYPFAGRFAVSTDHGEMVVECTGEGAWFVEATANCSLEDVNYLDHPFLIPQDELMPNPKVEGEVLDIPLMMQVTEFKCGGFIVGIISVHTIADGLSAAQFVKSHLADLAA</sequence>
<protein>
    <submittedName>
        <fullName evidence="5">Uncharacterized protein</fullName>
    </submittedName>
</protein>
<keyword evidence="2" id="KW-0808">Transferase</keyword>
<dbReference type="OMA" id="VWFVEAK"/>
<name>A0A5P1F392_ASPOF</name>
<dbReference type="PANTHER" id="PTHR31147:SF1">
    <property type="entry name" value="ACYL TRANSFERASE 4"/>
    <property type="match status" value="1"/>
</dbReference>
<evidence type="ECO:0000313" key="5">
    <source>
        <dbReference type="EMBL" id="ONK71877.1"/>
    </source>
</evidence>
<evidence type="ECO:0000256" key="4">
    <source>
        <dbReference type="SAM" id="MobiDB-lite"/>
    </source>
</evidence>
<dbReference type="Gramene" id="ONK71877">
    <property type="protein sequence ID" value="ONK71877"/>
    <property type="gene ID" value="A4U43_C04F13300"/>
</dbReference>
<keyword evidence="3" id="KW-0012">Acyltransferase</keyword>
<dbReference type="InterPro" id="IPR050898">
    <property type="entry name" value="Plant_acyltransferase"/>
</dbReference>
<dbReference type="Pfam" id="PF02458">
    <property type="entry name" value="Transferase"/>
    <property type="match status" value="1"/>
</dbReference>
<evidence type="ECO:0000313" key="6">
    <source>
        <dbReference type="Proteomes" id="UP000243459"/>
    </source>
</evidence>
<dbReference type="Gene3D" id="3.30.559.10">
    <property type="entry name" value="Chloramphenicol acetyltransferase-like domain"/>
    <property type="match status" value="1"/>
</dbReference>
<dbReference type="EMBL" id="CM007384">
    <property type="protein sequence ID" value="ONK71877.1"/>
    <property type="molecule type" value="Genomic_DNA"/>
</dbReference>
<comment type="similarity">
    <text evidence="1">Belongs to the plant acyltransferase family.</text>
</comment>
<gene>
    <name evidence="5" type="ORF">A4U43_C04F13300</name>
</gene>
<accession>A0A5P1F392</accession>
<keyword evidence="6" id="KW-1185">Reference proteome</keyword>
<proteinExistence type="inferred from homology"/>
<evidence type="ECO:0000256" key="2">
    <source>
        <dbReference type="ARBA" id="ARBA00022679"/>
    </source>
</evidence>
<dbReference type="InterPro" id="IPR023213">
    <property type="entry name" value="CAT-like_dom_sf"/>
</dbReference>
<feature type="region of interest" description="Disordered" evidence="4">
    <location>
        <begin position="1"/>
        <end position="21"/>
    </location>
</feature>
<organism evidence="5 6">
    <name type="scientific">Asparagus officinalis</name>
    <name type="common">Garden asparagus</name>
    <dbReference type="NCBI Taxonomy" id="4686"/>
    <lineage>
        <taxon>Eukaryota</taxon>
        <taxon>Viridiplantae</taxon>
        <taxon>Streptophyta</taxon>
        <taxon>Embryophyta</taxon>
        <taxon>Tracheophyta</taxon>
        <taxon>Spermatophyta</taxon>
        <taxon>Magnoliopsida</taxon>
        <taxon>Liliopsida</taxon>
        <taxon>Asparagales</taxon>
        <taxon>Asparagaceae</taxon>
        <taxon>Asparagoideae</taxon>
        <taxon>Asparagus</taxon>
    </lineage>
</organism>
<reference evidence="6" key="1">
    <citation type="journal article" date="2017" name="Nat. Commun.">
        <title>The asparagus genome sheds light on the origin and evolution of a young Y chromosome.</title>
        <authorList>
            <person name="Harkess A."/>
            <person name="Zhou J."/>
            <person name="Xu C."/>
            <person name="Bowers J.E."/>
            <person name="Van der Hulst R."/>
            <person name="Ayyampalayam S."/>
            <person name="Mercati F."/>
            <person name="Riccardi P."/>
            <person name="McKain M.R."/>
            <person name="Kakrana A."/>
            <person name="Tang H."/>
            <person name="Ray J."/>
            <person name="Groenendijk J."/>
            <person name="Arikit S."/>
            <person name="Mathioni S.M."/>
            <person name="Nakano M."/>
            <person name="Shan H."/>
            <person name="Telgmann-Rauber A."/>
            <person name="Kanno A."/>
            <person name="Yue Z."/>
            <person name="Chen H."/>
            <person name="Li W."/>
            <person name="Chen Y."/>
            <person name="Xu X."/>
            <person name="Zhang Y."/>
            <person name="Luo S."/>
            <person name="Chen H."/>
            <person name="Gao J."/>
            <person name="Mao Z."/>
            <person name="Pires J.C."/>
            <person name="Luo M."/>
            <person name="Kudrna D."/>
            <person name="Wing R.A."/>
            <person name="Meyers B.C."/>
            <person name="Yi K."/>
            <person name="Kong H."/>
            <person name="Lavrijsen P."/>
            <person name="Sunseri F."/>
            <person name="Falavigna A."/>
            <person name="Ye Y."/>
            <person name="Leebens-Mack J.H."/>
            <person name="Chen G."/>
        </authorList>
    </citation>
    <scope>NUCLEOTIDE SEQUENCE [LARGE SCALE GENOMIC DNA]</scope>
    <source>
        <strain evidence="6">cv. DH0086</strain>
    </source>
</reference>
<dbReference type="GO" id="GO:0016746">
    <property type="term" value="F:acyltransferase activity"/>
    <property type="evidence" value="ECO:0007669"/>
    <property type="project" value="UniProtKB-KW"/>
</dbReference>
<dbReference type="Proteomes" id="UP000243459">
    <property type="component" value="Chromosome 4"/>
</dbReference>
<dbReference type="AlphaFoldDB" id="A0A5P1F392"/>